<keyword evidence="4 5" id="KW-0067">ATP-binding</keyword>
<dbReference type="InterPro" id="IPR011009">
    <property type="entry name" value="Kinase-like_dom_sf"/>
</dbReference>
<dbReference type="PANTHER" id="PTHR43289:SF6">
    <property type="entry name" value="SERINE_THREONINE-PROTEIN KINASE NEKL-3"/>
    <property type="match status" value="1"/>
</dbReference>
<keyword evidence="2 5" id="KW-0547">Nucleotide-binding</keyword>
<evidence type="ECO:0000259" key="6">
    <source>
        <dbReference type="PROSITE" id="PS50011"/>
    </source>
</evidence>
<feature type="binding site" evidence="5">
    <location>
        <position position="84"/>
    </location>
    <ligand>
        <name>ATP</name>
        <dbReference type="ChEBI" id="CHEBI:30616"/>
    </ligand>
</feature>
<keyword evidence="1" id="KW-0808">Transferase</keyword>
<dbReference type="InterPro" id="IPR011659">
    <property type="entry name" value="WD40"/>
</dbReference>
<dbReference type="RefSeq" id="WP_149110065.1">
    <property type="nucleotide sequence ID" value="NZ_CP042425.1"/>
</dbReference>
<dbReference type="PROSITE" id="PS00108">
    <property type="entry name" value="PROTEIN_KINASE_ST"/>
    <property type="match status" value="1"/>
</dbReference>
<dbReference type="Pfam" id="PF00069">
    <property type="entry name" value="Pkinase"/>
    <property type="match status" value="1"/>
</dbReference>
<dbReference type="SUPFAM" id="SSF56112">
    <property type="entry name" value="Protein kinase-like (PK-like)"/>
    <property type="match status" value="1"/>
</dbReference>
<reference evidence="8" key="1">
    <citation type="submission" date="2019-08" db="EMBL/GenBank/DDBJ databases">
        <title>Limnoglobus roseus gen. nov., sp. nov., a novel freshwater planctomycete with a giant genome from the family Gemmataceae.</title>
        <authorList>
            <person name="Kulichevskaya I.S."/>
            <person name="Naumoff D.G."/>
            <person name="Miroshnikov K."/>
            <person name="Ivanova A."/>
            <person name="Philippov D.A."/>
            <person name="Hakobyan A."/>
            <person name="Rijpstra I.C."/>
            <person name="Sinninghe Damste J.S."/>
            <person name="Liesack W."/>
            <person name="Dedysh S.N."/>
        </authorList>
    </citation>
    <scope>NUCLEOTIDE SEQUENCE [LARGE SCALE GENOMIC DNA]</scope>
    <source>
        <strain evidence="8">PX52</strain>
    </source>
</reference>
<dbReference type="PROSITE" id="PS50011">
    <property type="entry name" value="PROTEIN_KINASE_DOM"/>
    <property type="match status" value="1"/>
</dbReference>
<feature type="domain" description="Protein kinase" evidence="6">
    <location>
        <begin position="55"/>
        <end position="306"/>
    </location>
</feature>
<dbReference type="Gene3D" id="1.10.510.10">
    <property type="entry name" value="Transferase(Phosphotransferase) domain 1"/>
    <property type="match status" value="1"/>
</dbReference>
<dbReference type="Gene3D" id="3.30.200.20">
    <property type="entry name" value="Phosphorylase Kinase, domain 1"/>
    <property type="match status" value="1"/>
</dbReference>
<dbReference type="KEGG" id="lrs:PX52LOC_02151"/>
<evidence type="ECO:0000313" key="8">
    <source>
        <dbReference type="Proteomes" id="UP000324974"/>
    </source>
</evidence>
<dbReference type="GO" id="GO:0005524">
    <property type="term" value="F:ATP binding"/>
    <property type="evidence" value="ECO:0007669"/>
    <property type="project" value="UniProtKB-UniRule"/>
</dbReference>
<dbReference type="OrthoDB" id="221884at2"/>
<name>A0A5C1AB40_9BACT</name>
<dbReference type="SMART" id="SM00220">
    <property type="entry name" value="S_TKc"/>
    <property type="match status" value="1"/>
</dbReference>
<keyword evidence="3 7" id="KW-0418">Kinase</keyword>
<dbReference type="InterPro" id="IPR011042">
    <property type="entry name" value="6-blade_b-propeller_TolB-like"/>
</dbReference>
<evidence type="ECO:0000256" key="2">
    <source>
        <dbReference type="ARBA" id="ARBA00022741"/>
    </source>
</evidence>
<evidence type="ECO:0000256" key="4">
    <source>
        <dbReference type="ARBA" id="ARBA00022840"/>
    </source>
</evidence>
<sequence length="615" mass="66476">MPNGSHTCPRCHAPITVSLLGGECAACLARLATRPGTSPPPPLPVADVQAHFADLEVLELIGSGGMASVYKVRKTDLGRIAAMKILSPDQAADPEVAGRFLREAQAQAQLSHPHVVGVYDYGRSNGMVFLLMEYVDGVTLREFTHSGRVTPRECLRIVGQICDALQYAHDRHVVHRDIKPENVLVDRDGNVKLADFGLAKYGDTPLTDVGDRMGTARYMAPEQWANTAAVDHRADLYSLGVLFYELLTGELPAIQFTPPSAKVGADRRLDRVVSKSLQEKPDERYQHAADMRTDVDRIAAPRRPWGWIAAGVMLVVAAAAVAVAMKPPAPAAAPTSPPTAPAEEWEWSTPENLGAGVNTAAGEQSPCVSADGLTLWFASDRPGGFGKSDLYAATRVAVDQPFGDPVALGPGINSPADEIDPCVSADGRTLAFVTNRRGVFAIWMAQRSDPAAPWDEATPAGSGVNTRYFNYRPWLSADGLSLTFVSKRAPMDTIWVCRRASTVEAFGPAVPFGEKSDQLAMGGPSFSFDGKWMLFNRHNHRHSGDLLWFARLDDPADPYRFFKSFGPKVNGPNIDTNPVMAADGQTVYFASDRPGGQGGPDLWLTRRVPKAAPDR</sequence>
<dbReference type="PANTHER" id="PTHR43289">
    <property type="entry name" value="MITOGEN-ACTIVATED PROTEIN KINASE KINASE KINASE 20-RELATED"/>
    <property type="match status" value="1"/>
</dbReference>
<dbReference type="InterPro" id="IPR000719">
    <property type="entry name" value="Prot_kinase_dom"/>
</dbReference>
<dbReference type="Proteomes" id="UP000324974">
    <property type="component" value="Chromosome"/>
</dbReference>
<keyword evidence="8" id="KW-1185">Reference proteome</keyword>
<dbReference type="InterPro" id="IPR017441">
    <property type="entry name" value="Protein_kinase_ATP_BS"/>
</dbReference>
<protein>
    <submittedName>
        <fullName evidence="7">Serine/threonine protein kinase</fullName>
    </submittedName>
</protein>
<dbReference type="EMBL" id="CP042425">
    <property type="protein sequence ID" value="QEL15236.1"/>
    <property type="molecule type" value="Genomic_DNA"/>
</dbReference>
<dbReference type="Gene3D" id="2.120.10.30">
    <property type="entry name" value="TolB, C-terminal domain"/>
    <property type="match status" value="1"/>
</dbReference>
<evidence type="ECO:0000256" key="1">
    <source>
        <dbReference type="ARBA" id="ARBA00022679"/>
    </source>
</evidence>
<dbReference type="InterPro" id="IPR008271">
    <property type="entry name" value="Ser/Thr_kinase_AS"/>
</dbReference>
<dbReference type="GO" id="GO:0004674">
    <property type="term" value="F:protein serine/threonine kinase activity"/>
    <property type="evidence" value="ECO:0007669"/>
    <property type="project" value="UniProtKB-KW"/>
</dbReference>
<dbReference type="AlphaFoldDB" id="A0A5C1AB40"/>
<organism evidence="7 8">
    <name type="scientific">Limnoglobus roseus</name>
    <dbReference type="NCBI Taxonomy" id="2598579"/>
    <lineage>
        <taxon>Bacteria</taxon>
        <taxon>Pseudomonadati</taxon>
        <taxon>Planctomycetota</taxon>
        <taxon>Planctomycetia</taxon>
        <taxon>Gemmatales</taxon>
        <taxon>Gemmataceae</taxon>
        <taxon>Limnoglobus</taxon>
    </lineage>
</organism>
<gene>
    <name evidence="7" type="ORF">PX52LOC_02151</name>
</gene>
<evidence type="ECO:0000313" key="7">
    <source>
        <dbReference type="EMBL" id="QEL15236.1"/>
    </source>
</evidence>
<accession>A0A5C1AB40</accession>
<evidence type="ECO:0000256" key="5">
    <source>
        <dbReference type="PROSITE-ProRule" id="PRU10141"/>
    </source>
</evidence>
<dbReference type="SUPFAM" id="SSF82171">
    <property type="entry name" value="DPP6 N-terminal domain-like"/>
    <property type="match status" value="1"/>
</dbReference>
<keyword evidence="7" id="KW-0723">Serine/threonine-protein kinase</keyword>
<dbReference type="Pfam" id="PF07676">
    <property type="entry name" value="PD40"/>
    <property type="match status" value="4"/>
</dbReference>
<dbReference type="PROSITE" id="PS00107">
    <property type="entry name" value="PROTEIN_KINASE_ATP"/>
    <property type="match status" value="1"/>
</dbReference>
<evidence type="ECO:0000256" key="3">
    <source>
        <dbReference type="ARBA" id="ARBA00022777"/>
    </source>
</evidence>
<proteinExistence type="predicted"/>
<dbReference type="CDD" id="cd14014">
    <property type="entry name" value="STKc_PknB_like"/>
    <property type="match status" value="1"/>
</dbReference>